<evidence type="ECO:0000313" key="2">
    <source>
        <dbReference type="EMBL" id="KKS31116.1"/>
    </source>
</evidence>
<dbReference type="SUPFAM" id="SSF56112">
    <property type="entry name" value="Protein kinase-like (PK-like)"/>
    <property type="match status" value="1"/>
</dbReference>
<dbReference type="PANTHER" id="PTHR21310">
    <property type="entry name" value="AMINOGLYCOSIDE PHOSPHOTRANSFERASE-RELATED-RELATED"/>
    <property type="match status" value="1"/>
</dbReference>
<proteinExistence type="predicted"/>
<dbReference type="EMBL" id="LCCN01000022">
    <property type="protein sequence ID" value="KKS31116.1"/>
    <property type="molecule type" value="Genomic_DNA"/>
</dbReference>
<evidence type="ECO:0000259" key="1">
    <source>
        <dbReference type="Pfam" id="PF01636"/>
    </source>
</evidence>
<dbReference type="Pfam" id="PF01636">
    <property type="entry name" value="APH"/>
    <property type="match status" value="1"/>
</dbReference>
<reference evidence="2 3" key="1">
    <citation type="journal article" date="2015" name="Nature">
        <title>rRNA introns, odd ribosomes, and small enigmatic genomes across a large radiation of phyla.</title>
        <authorList>
            <person name="Brown C.T."/>
            <person name="Hug L.A."/>
            <person name="Thomas B.C."/>
            <person name="Sharon I."/>
            <person name="Castelle C.J."/>
            <person name="Singh A."/>
            <person name="Wilkins M.J."/>
            <person name="Williams K.H."/>
            <person name="Banfield J.F."/>
        </authorList>
    </citation>
    <scope>NUCLEOTIDE SEQUENCE [LARGE SCALE GENOMIC DNA]</scope>
</reference>
<evidence type="ECO:0000313" key="3">
    <source>
        <dbReference type="Proteomes" id="UP000034160"/>
    </source>
</evidence>
<dbReference type="STRING" id="1618356.UU93_C0022G0012"/>
<accession>A0A0G1AAK9</accession>
<sequence>MNSEYIQGILNHDSGTEYTIKSVQHDQHQNELYHIHDEKNSSSKSYYLKVFVSNAGFSDSITQNKISREIFASEIIRNKLNIPTPLMVVIEESKFGQPAILQEEIPGINFDRLIYSSHLNVSKNDLERISFQSGVYLSKIHGLTREYFGDIFDDSDKYYSSWEECFTDFVQNRLHESLNRGILNESQIDYFEKRLMSEKLNSNLSKPTFCHRDYSPQNIIVNPIDLSISGIIDFEDASYWVPEWDITRTIASFGNSCVQVELRRSFLSGYVSDHKVDVSQIKEQVEYYSPFESLNYWVWGWDRPKFHNDIVESIQKIAGINITNLT</sequence>
<dbReference type="InterPro" id="IPR002575">
    <property type="entry name" value="Aminoglycoside_PTrfase"/>
</dbReference>
<dbReference type="InterPro" id="IPR051678">
    <property type="entry name" value="AGP_Transferase"/>
</dbReference>
<dbReference type="Proteomes" id="UP000034160">
    <property type="component" value="Unassembled WGS sequence"/>
</dbReference>
<dbReference type="PANTHER" id="PTHR21310:SF15">
    <property type="entry name" value="AMINOGLYCOSIDE PHOSPHOTRANSFERASE DOMAIN-CONTAINING PROTEIN"/>
    <property type="match status" value="1"/>
</dbReference>
<dbReference type="Gene3D" id="3.90.1200.10">
    <property type="match status" value="1"/>
</dbReference>
<name>A0A0G1AAK9_9BACT</name>
<dbReference type="AlphaFoldDB" id="A0A0G1AAK9"/>
<protein>
    <recommendedName>
        <fullName evidence="1">Aminoglycoside phosphotransferase domain-containing protein</fullName>
    </recommendedName>
</protein>
<feature type="domain" description="Aminoglycoside phosphotransferase" evidence="1">
    <location>
        <begin position="30"/>
        <end position="261"/>
    </location>
</feature>
<gene>
    <name evidence="2" type="ORF">UU93_C0022G0012</name>
</gene>
<dbReference type="InterPro" id="IPR011009">
    <property type="entry name" value="Kinase-like_dom_sf"/>
</dbReference>
<organism evidence="2 3">
    <name type="scientific">Candidatus Amesbacteria bacterium GW2011_GWA2_42_12</name>
    <dbReference type="NCBI Taxonomy" id="1618356"/>
    <lineage>
        <taxon>Bacteria</taxon>
        <taxon>Candidatus Amesiibacteriota</taxon>
    </lineage>
</organism>
<comment type="caution">
    <text evidence="2">The sequence shown here is derived from an EMBL/GenBank/DDBJ whole genome shotgun (WGS) entry which is preliminary data.</text>
</comment>